<feature type="transmembrane region" description="Helical" evidence="2">
    <location>
        <begin position="67"/>
        <end position="85"/>
    </location>
</feature>
<feature type="transmembrane region" description="Helical" evidence="2">
    <location>
        <begin position="36"/>
        <end position="55"/>
    </location>
</feature>
<dbReference type="OrthoDB" id="188035at2759"/>
<reference evidence="4" key="1">
    <citation type="submission" date="2016-02" db="EMBL/GenBank/DDBJ databases">
        <title>Draft genome sequence of Microdochium bolleyi, a fungal endophyte of beachgrass.</title>
        <authorList>
            <consortium name="DOE Joint Genome Institute"/>
            <person name="David A.S."/>
            <person name="May G."/>
            <person name="Haridas S."/>
            <person name="Lim J."/>
            <person name="Wang M."/>
            <person name="Labutti K."/>
            <person name="Lipzen A."/>
            <person name="Barry K."/>
            <person name="Grigoriev I.V."/>
        </authorList>
    </citation>
    <scope>NUCLEOTIDE SEQUENCE [LARGE SCALE GENOMIC DNA]</scope>
    <source>
        <strain evidence="4">J235TASD1</strain>
    </source>
</reference>
<dbReference type="AlphaFoldDB" id="A0A136JB51"/>
<keyword evidence="2" id="KW-1133">Transmembrane helix</keyword>
<dbReference type="InterPro" id="IPR038770">
    <property type="entry name" value="Na+/solute_symporter_sf"/>
</dbReference>
<feature type="transmembrane region" description="Helical" evidence="2">
    <location>
        <begin position="166"/>
        <end position="189"/>
    </location>
</feature>
<keyword evidence="2" id="KW-0472">Membrane</keyword>
<feature type="region of interest" description="Disordered" evidence="1">
    <location>
        <begin position="409"/>
        <end position="451"/>
    </location>
</feature>
<proteinExistence type="predicted"/>
<feature type="transmembrane region" description="Helical" evidence="2">
    <location>
        <begin position="281"/>
        <end position="303"/>
    </location>
</feature>
<dbReference type="FunCoup" id="A0A136JB51">
    <property type="interactions" value="400"/>
</dbReference>
<dbReference type="Proteomes" id="UP000070501">
    <property type="component" value="Unassembled WGS sequence"/>
</dbReference>
<protein>
    <submittedName>
        <fullName evidence="3">Putative sodium bile acid cotransporter</fullName>
    </submittedName>
</protein>
<dbReference type="InParanoid" id="A0A136JB51"/>
<keyword evidence="2" id="KW-0812">Transmembrane</keyword>
<feature type="transmembrane region" description="Helical" evidence="2">
    <location>
        <begin position="106"/>
        <end position="128"/>
    </location>
</feature>
<evidence type="ECO:0000256" key="1">
    <source>
        <dbReference type="SAM" id="MobiDB-lite"/>
    </source>
</evidence>
<feature type="transmembrane region" description="Helical" evidence="2">
    <location>
        <begin position="209"/>
        <end position="227"/>
    </location>
</feature>
<dbReference type="GO" id="GO:0005886">
    <property type="term" value="C:plasma membrane"/>
    <property type="evidence" value="ECO:0007669"/>
    <property type="project" value="TreeGrafter"/>
</dbReference>
<feature type="transmembrane region" description="Helical" evidence="2">
    <location>
        <begin position="345"/>
        <end position="370"/>
    </location>
</feature>
<evidence type="ECO:0000256" key="2">
    <source>
        <dbReference type="SAM" id="Phobius"/>
    </source>
</evidence>
<keyword evidence="4" id="KW-1185">Reference proteome</keyword>
<feature type="region of interest" description="Disordered" evidence="1">
    <location>
        <begin position="1"/>
        <end position="20"/>
    </location>
</feature>
<feature type="transmembrane region" description="Helical" evidence="2">
    <location>
        <begin position="382"/>
        <end position="404"/>
    </location>
</feature>
<sequence>MSQVTRSSCEEQPSPQTSNSPMRWLRATWNFCVRNWLIFGFGLGCLLGYLFPHVAARGGIIRSEYSVLYAGIGLIFFINGMQLSPEKLREHVFNWRLHFVVQGTNLVLIPLIQLALIHIIIAAGGVASGTIDPSIIVGMVVAGCIPTTIASNVVMTRNAGGDEAAAIIEVVIGNVLGSILSPWLIYGFIPKGPEFAAFQPAPPNDLGPMYRSVMMQLGLAVLLPLVLGQVLRWVWSGKVLWALRTFYLAQLCSVLLILVAWTTFSGAFQTGSLYSLPTSSVVFNIFINIAEYLFFTALCFYIANPPSWLIRHANPHLADSTLGARLPSGVRRAVTIKRMVPDQTVAVCFCGAAKTTSLGIPLIAAMWSQMDDYTISAIQIPVLLYTVEQVFVAQFFTIVFKHWLEKKQGTKKETAADVESSTNDAELPHAAAENVDSRGNVDTSHGVGEKR</sequence>
<accession>A0A136JB51</accession>
<evidence type="ECO:0000313" key="4">
    <source>
        <dbReference type="Proteomes" id="UP000070501"/>
    </source>
</evidence>
<feature type="transmembrane region" description="Helical" evidence="2">
    <location>
        <begin position="239"/>
        <end position="261"/>
    </location>
</feature>
<gene>
    <name evidence="3" type="ORF">Micbo1qcDRAFT_231901</name>
</gene>
<evidence type="ECO:0000313" key="3">
    <source>
        <dbReference type="EMBL" id="KXJ94401.1"/>
    </source>
</evidence>
<dbReference type="PANTHER" id="PTHR18640">
    <property type="entry name" value="SOLUTE CARRIER FAMILY 10 MEMBER 7"/>
    <property type="match status" value="1"/>
</dbReference>
<feature type="transmembrane region" description="Helical" evidence="2">
    <location>
        <begin position="134"/>
        <end position="154"/>
    </location>
</feature>
<dbReference type="Pfam" id="PF13593">
    <property type="entry name" value="SBF_like"/>
    <property type="match status" value="1"/>
</dbReference>
<name>A0A136JB51_9PEZI</name>
<dbReference type="PANTHER" id="PTHR18640:SF5">
    <property type="entry name" value="SODIUM_BILE ACID COTRANSPORTER 7"/>
    <property type="match status" value="1"/>
</dbReference>
<organism evidence="3 4">
    <name type="scientific">Microdochium bolleyi</name>
    <dbReference type="NCBI Taxonomy" id="196109"/>
    <lineage>
        <taxon>Eukaryota</taxon>
        <taxon>Fungi</taxon>
        <taxon>Dikarya</taxon>
        <taxon>Ascomycota</taxon>
        <taxon>Pezizomycotina</taxon>
        <taxon>Sordariomycetes</taxon>
        <taxon>Xylariomycetidae</taxon>
        <taxon>Xylariales</taxon>
        <taxon>Microdochiaceae</taxon>
        <taxon>Microdochium</taxon>
    </lineage>
</organism>
<dbReference type="InterPro" id="IPR016833">
    <property type="entry name" value="Put_Na-Bile_cotransptr"/>
</dbReference>
<dbReference type="EMBL" id="KQ964247">
    <property type="protein sequence ID" value="KXJ94401.1"/>
    <property type="molecule type" value="Genomic_DNA"/>
</dbReference>
<dbReference type="Gene3D" id="1.20.1530.20">
    <property type="match status" value="1"/>
</dbReference>
<dbReference type="STRING" id="196109.A0A136JB51"/>